<proteinExistence type="predicted"/>
<dbReference type="PANTHER" id="PTHR46848:SF1">
    <property type="entry name" value="REGULATOR OF G-PROTEIN SIGNALING 3"/>
    <property type="match status" value="1"/>
</dbReference>
<dbReference type="InterPro" id="IPR000008">
    <property type="entry name" value="C2_dom"/>
</dbReference>
<evidence type="ECO:0000313" key="2">
    <source>
        <dbReference type="Ensembl" id="ENSOTSP00005047128.2"/>
    </source>
</evidence>
<name>A0A8C8GEN9_ONCTS</name>
<dbReference type="Pfam" id="PF00168">
    <property type="entry name" value="C2"/>
    <property type="match status" value="1"/>
</dbReference>
<dbReference type="PANTHER" id="PTHR46848">
    <property type="entry name" value="REGULATOR OF G-PROTEIN SIGNALING 3"/>
    <property type="match status" value="1"/>
</dbReference>
<dbReference type="Ensembl" id="ENSOTST00005051210.2">
    <property type="protein sequence ID" value="ENSOTSP00005047128.2"/>
    <property type="gene ID" value="ENSOTSG00005022799.2"/>
</dbReference>
<dbReference type="Proteomes" id="UP000694402">
    <property type="component" value="Unassembled WGS sequence"/>
</dbReference>
<dbReference type="PROSITE" id="PS50004">
    <property type="entry name" value="C2"/>
    <property type="match status" value="1"/>
</dbReference>
<dbReference type="AlphaFoldDB" id="A0A8C8GEN9"/>
<dbReference type="GeneTree" id="ENSGT01120000272488"/>
<evidence type="ECO:0000259" key="1">
    <source>
        <dbReference type="PROSITE" id="PS50004"/>
    </source>
</evidence>
<protein>
    <recommendedName>
        <fullName evidence="1">C2 domain-containing protein</fullName>
    </recommendedName>
</protein>
<dbReference type="Gene3D" id="2.60.40.150">
    <property type="entry name" value="C2 domain"/>
    <property type="match status" value="1"/>
</dbReference>
<organism evidence="2 3">
    <name type="scientific">Oncorhynchus tshawytscha</name>
    <name type="common">Chinook salmon</name>
    <name type="synonym">Salmo tshawytscha</name>
    <dbReference type="NCBI Taxonomy" id="74940"/>
    <lineage>
        <taxon>Eukaryota</taxon>
        <taxon>Metazoa</taxon>
        <taxon>Chordata</taxon>
        <taxon>Craniata</taxon>
        <taxon>Vertebrata</taxon>
        <taxon>Euteleostomi</taxon>
        <taxon>Actinopterygii</taxon>
        <taxon>Neopterygii</taxon>
        <taxon>Teleostei</taxon>
        <taxon>Protacanthopterygii</taxon>
        <taxon>Salmoniformes</taxon>
        <taxon>Salmonidae</taxon>
        <taxon>Salmoninae</taxon>
        <taxon>Oncorhynchus</taxon>
    </lineage>
</organism>
<dbReference type="InterPro" id="IPR035892">
    <property type="entry name" value="C2_domain_sf"/>
</dbReference>
<keyword evidence="3" id="KW-1185">Reference proteome</keyword>
<feature type="domain" description="C2" evidence="1">
    <location>
        <begin position="15"/>
        <end position="144"/>
    </location>
</feature>
<accession>A0A8C8GEN9</accession>
<evidence type="ECO:0000313" key="3">
    <source>
        <dbReference type="Proteomes" id="UP000694402"/>
    </source>
</evidence>
<dbReference type="GO" id="GO:0005886">
    <property type="term" value="C:plasma membrane"/>
    <property type="evidence" value="ECO:0007669"/>
    <property type="project" value="TreeGrafter"/>
</dbReference>
<reference evidence="2" key="2">
    <citation type="submission" date="2025-09" db="UniProtKB">
        <authorList>
            <consortium name="Ensembl"/>
        </authorList>
    </citation>
    <scope>IDENTIFICATION</scope>
</reference>
<dbReference type="GO" id="GO:0005634">
    <property type="term" value="C:nucleus"/>
    <property type="evidence" value="ECO:0007669"/>
    <property type="project" value="TreeGrafter"/>
</dbReference>
<dbReference type="SUPFAM" id="SSF49562">
    <property type="entry name" value="C2 domain (Calcium/lipid-binding domain, CaLB)"/>
    <property type="match status" value="1"/>
</dbReference>
<dbReference type="SMART" id="SM00239">
    <property type="entry name" value="C2"/>
    <property type="match status" value="1"/>
</dbReference>
<sequence>MEAPSVHIVTPGNLPDNSPEFTLKTFGQLKLSIIPEDGLLIVHVMEAKSLMGKKHATCDSYVKLGVVPDDDPGGRQKTKMVPDSKCPIFLETFYFVITEEQHHKRLLFTMWNCDQISRRSELLGCMSFGVRSLMDPVKEVKGWYYLLGEELGKTKHLRVSSHSQLLQQHSTASALTTFTRGDGEEETFVTMCPFQSVTQPDVACPKRDTRVYLQYA</sequence>
<reference evidence="2" key="1">
    <citation type="submission" date="2025-08" db="UniProtKB">
        <authorList>
            <consortium name="Ensembl"/>
        </authorList>
    </citation>
    <scope>IDENTIFICATION</scope>
</reference>